<protein>
    <submittedName>
        <fullName evidence="1">Uncharacterized protein</fullName>
    </submittedName>
</protein>
<gene>
    <name evidence="1" type="ORF">DA73_0201195</name>
</gene>
<name>A0A0C1NGJ8_9CYAN</name>
<accession>A0A0C1NGJ8</accession>
<dbReference type="OrthoDB" id="9851984at2"/>
<proteinExistence type="predicted"/>
<reference evidence="1" key="1">
    <citation type="journal article" date="2015" name="Genome Announc.">
        <title>Draft Genome Sequence of Tolypothrix boutellei Strain VB521301.</title>
        <authorList>
            <person name="Chandrababunaidu M.M."/>
            <person name="Singh D."/>
            <person name="Sen D."/>
            <person name="Bhan S."/>
            <person name="Das S."/>
            <person name="Gupta A."/>
            <person name="Adhikary S.P."/>
            <person name="Tripathy S."/>
        </authorList>
    </citation>
    <scope>NUCLEOTIDE SEQUENCE</scope>
    <source>
        <strain evidence="1">VB521301</strain>
    </source>
</reference>
<evidence type="ECO:0000313" key="1">
    <source>
        <dbReference type="EMBL" id="KIE13987.1"/>
    </source>
</evidence>
<comment type="caution">
    <text evidence="1">The sequence shown here is derived from an EMBL/GenBank/DDBJ whole genome shotgun (WGS) entry which is preliminary data.</text>
</comment>
<organism evidence="1">
    <name type="scientific">Tolypothrix bouteillei VB521301</name>
    <dbReference type="NCBI Taxonomy" id="1479485"/>
    <lineage>
        <taxon>Bacteria</taxon>
        <taxon>Bacillati</taxon>
        <taxon>Cyanobacteriota</taxon>
        <taxon>Cyanophyceae</taxon>
        <taxon>Nostocales</taxon>
        <taxon>Tolypothrichaceae</taxon>
        <taxon>Tolypothrix</taxon>
    </lineage>
</organism>
<dbReference type="AlphaFoldDB" id="A0A0C1NGJ8"/>
<sequence length="155" mass="18483">MAAKLAGDRCQTDRELREKKMEKFNPDSSNIPSDGFSANITNELKFLENLKYWQVLVNEYKIIYLKCLESERYIEFFEFLRVPESIFLTYDWATPECFYELIGLVRVLCRIRNKYILHRQYPLQVPLIGEIPQDLLEGIAKIYKCMTNKGRNLRR</sequence>
<dbReference type="EMBL" id="JHEG02000001">
    <property type="protein sequence ID" value="KIE13987.1"/>
    <property type="molecule type" value="Genomic_DNA"/>
</dbReference>